<dbReference type="SUPFAM" id="SSF51735">
    <property type="entry name" value="NAD(P)-binding Rossmann-fold domains"/>
    <property type="match status" value="1"/>
</dbReference>
<dbReference type="Pfam" id="PF02826">
    <property type="entry name" value="2-Hacid_dh_C"/>
    <property type="match status" value="1"/>
</dbReference>
<feature type="domain" description="D-isomer specific 2-hydroxyacid dehydrogenase NAD-binding" evidence="4">
    <location>
        <begin position="105"/>
        <end position="281"/>
    </location>
</feature>
<dbReference type="PANTHER" id="PTHR10996">
    <property type="entry name" value="2-HYDROXYACID DEHYDROGENASE-RELATED"/>
    <property type="match status" value="1"/>
</dbReference>
<dbReference type="Pfam" id="PF00389">
    <property type="entry name" value="2-Hacid_dh"/>
    <property type="match status" value="1"/>
</dbReference>
<reference evidence="5" key="1">
    <citation type="submission" date="2020-08" db="EMBL/GenBank/DDBJ databases">
        <authorList>
            <person name="Hu Y."/>
            <person name="Nguyen S.V."/>
            <person name="Li F."/>
            <person name="Fanning S."/>
        </authorList>
    </citation>
    <scope>NUCLEOTIDE SEQUENCE</scope>
    <source>
        <strain evidence="5">SYSU D8009</strain>
    </source>
</reference>
<dbReference type="AlphaFoldDB" id="A0A9X0UCQ2"/>
<name>A0A9X0UCQ2_9PROT</name>
<comment type="caution">
    <text evidence="5">The sequence shown here is derived from an EMBL/GenBank/DDBJ whole genome shotgun (WGS) entry which is preliminary data.</text>
</comment>
<dbReference type="InterPro" id="IPR036291">
    <property type="entry name" value="NAD(P)-bd_dom_sf"/>
</dbReference>
<dbReference type="InterPro" id="IPR050223">
    <property type="entry name" value="D-isomer_2-hydroxyacid_DH"/>
</dbReference>
<evidence type="ECO:0000313" key="5">
    <source>
        <dbReference type="EMBL" id="MBC4015534.1"/>
    </source>
</evidence>
<dbReference type="InterPro" id="IPR006139">
    <property type="entry name" value="D-isomer_2_OHA_DH_cat_dom"/>
</dbReference>
<dbReference type="Proteomes" id="UP000600101">
    <property type="component" value="Unassembled WGS sequence"/>
</dbReference>
<evidence type="ECO:0000256" key="2">
    <source>
        <dbReference type="RuleBase" id="RU003719"/>
    </source>
</evidence>
<accession>A0A9X0UCQ2</accession>
<evidence type="ECO:0000259" key="3">
    <source>
        <dbReference type="Pfam" id="PF00389"/>
    </source>
</evidence>
<dbReference type="GO" id="GO:0005829">
    <property type="term" value="C:cytosol"/>
    <property type="evidence" value="ECO:0007669"/>
    <property type="project" value="TreeGrafter"/>
</dbReference>
<evidence type="ECO:0000313" key="6">
    <source>
        <dbReference type="Proteomes" id="UP000600101"/>
    </source>
</evidence>
<proteinExistence type="inferred from homology"/>
<keyword evidence="1 2" id="KW-0560">Oxidoreductase</keyword>
<comment type="similarity">
    <text evidence="2">Belongs to the D-isomer specific 2-hydroxyacid dehydrogenase family.</text>
</comment>
<dbReference type="EMBL" id="JACOMF010000008">
    <property type="protein sequence ID" value="MBC4015534.1"/>
    <property type="molecule type" value="Genomic_DNA"/>
</dbReference>
<dbReference type="PANTHER" id="PTHR10996:SF283">
    <property type="entry name" value="GLYOXYLATE_HYDROXYPYRUVATE REDUCTASE B"/>
    <property type="match status" value="1"/>
</dbReference>
<dbReference type="SUPFAM" id="SSF52283">
    <property type="entry name" value="Formate/glycerate dehydrogenase catalytic domain-like"/>
    <property type="match status" value="1"/>
</dbReference>
<feature type="domain" description="D-isomer specific 2-hydroxyacid dehydrogenase catalytic" evidence="3">
    <location>
        <begin position="3"/>
        <end position="313"/>
    </location>
</feature>
<keyword evidence="6" id="KW-1185">Reference proteome</keyword>
<evidence type="ECO:0000256" key="1">
    <source>
        <dbReference type="ARBA" id="ARBA00023002"/>
    </source>
</evidence>
<gene>
    <name evidence="5" type="ORF">H7965_09360</name>
</gene>
<dbReference type="GO" id="GO:0016618">
    <property type="term" value="F:hydroxypyruvate reductase [NAD(P)H] activity"/>
    <property type="evidence" value="ECO:0007669"/>
    <property type="project" value="TreeGrafter"/>
</dbReference>
<sequence length="331" mass="34705">MKVALTEAIEPGGMAVLRAAGLEVIEGPGGEQSAEALRALCREASAVIVRQKLPDDLAAACPKLLVAARHGVGVDLIPVENCTAHGVLVTNVPGANADAVAEFVVAQMLAAARRLETMHRVHLEEGWKPGRAIAGSATELRGRTLGIVGVGAIGTRLAEIAHHGFRMKVLGFQRRREALPGFVEYAALPELFAESDHIALACPLTPETRGLASAALIARMKPSAWLMNVSRGAVVEEDALVAALREGAIGGAALDVYAVQPLGAQHPLRRCPNAILSPHVAGLSRESAVKMSQVAAEEVVRVLRGEAPRHLINPEAAAAHQARRAALRLAT</sequence>
<dbReference type="Gene3D" id="3.40.50.720">
    <property type="entry name" value="NAD(P)-binding Rossmann-like Domain"/>
    <property type="match status" value="2"/>
</dbReference>
<evidence type="ECO:0000259" key="4">
    <source>
        <dbReference type="Pfam" id="PF02826"/>
    </source>
</evidence>
<dbReference type="PROSITE" id="PS00671">
    <property type="entry name" value="D_2_HYDROXYACID_DH_3"/>
    <property type="match status" value="1"/>
</dbReference>
<dbReference type="CDD" id="cd12173">
    <property type="entry name" value="PGDH_4"/>
    <property type="match status" value="1"/>
</dbReference>
<protein>
    <submittedName>
        <fullName evidence="5">Hydroxyacid dehydrogenase</fullName>
    </submittedName>
</protein>
<dbReference type="GO" id="GO:0051287">
    <property type="term" value="F:NAD binding"/>
    <property type="evidence" value="ECO:0007669"/>
    <property type="project" value="InterPro"/>
</dbReference>
<dbReference type="InterPro" id="IPR029753">
    <property type="entry name" value="D-isomer_DH_CS"/>
</dbReference>
<dbReference type="InterPro" id="IPR006140">
    <property type="entry name" value="D-isomer_DH_NAD-bd"/>
</dbReference>
<dbReference type="GO" id="GO:0030267">
    <property type="term" value="F:glyoxylate reductase (NADPH) activity"/>
    <property type="evidence" value="ECO:0007669"/>
    <property type="project" value="TreeGrafter"/>
</dbReference>
<organism evidence="5 6">
    <name type="scientific">Siccirubricoccus deserti</name>
    <dbReference type="NCBI Taxonomy" id="2013562"/>
    <lineage>
        <taxon>Bacteria</taxon>
        <taxon>Pseudomonadati</taxon>
        <taxon>Pseudomonadota</taxon>
        <taxon>Alphaproteobacteria</taxon>
        <taxon>Acetobacterales</taxon>
        <taxon>Roseomonadaceae</taxon>
        <taxon>Siccirubricoccus</taxon>
    </lineage>
</organism>
<dbReference type="RefSeq" id="WP_186770309.1">
    <property type="nucleotide sequence ID" value="NZ_JACOMF010000008.1"/>
</dbReference>